<evidence type="ECO:0008006" key="3">
    <source>
        <dbReference type="Google" id="ProtNLM"/>
    </source>
</evidence>
<dbReference type="RefSeq" id="WP_289402666.1">
    <property type="nucleotide sequence ID" value="NZ_JAQIBC010000018.1"/>
</dbReference>
<comment type="caution">
    <text evidence="1">The sequence shown here is derived from an EMBL/GenBank/DDBJ whole genome shotgun (WGS) entry which is preliminary data.</text>
</comment>
<keyword evidence="2" id="KW-1185">Reference proteome</keyword>
<dbReference type="NCBIfam" id="TIGR04534">
    <property type="entry name" value="ELWxxDGT_rpt"/>
    <property type="match status" value="1"/>
</dbReference>
<name>A0ABT7QUT7_9BACT</name>
<dbReference type="EMBL" id="JAQIBC010000018">
    <property type="protein sequence ID" value="MDM5264785.1"/>
    <property type="molecule type" value="Genomic_DNA"/>
</dbReference>
<organism evidence="1 2">
    <name type="scientific">Sulfurovum xiamenensis</name>
    <dbReference type="NCBI Taxonomy" id="3019066"/>
    <lineage>
        <taxon>Bacteria</taxon>
        <taxon>Pseudomonadati</taxon>
        <taxon>Campylobacterota</taxon>
        <taxon>Epsilonproteobacteria</taxon>
        <taxon>Campylobacterales</taxon>
        <taxon>Sulfurovaceae</taxon>
        <taxon>Sulfurovum</taxon>
    </lineage>
</organism>
<evidence type="ECO:0000313" key="1">
    <source>
        <dbReference type="EMBL" id="MDM5264785.1"/>
    </source>
</evidence>
<protein>
    <recommendedName>
        <fullName evidence="3">ELWxxDGT repeat-containing protein</fullName>
    </recommendedName>
</protein>
<reference evidence="1" key="1">
    <citation type="submission" date="2023-01" db="EMBL/GenBank/DDBJ databases">
        <title>Sulfurovum sp. XTW-4 genome assembly.</title>
        <authorList>
            <person name="Wang J."/>
        </authorList>
    </citation>
    <scope>NUCLEOTIDE SEQUENCE</scope>
    <source>
        <strain evidence="1">XTW-4</strain>
    </source>
</reference>
<dbReference type="Proteomes" id="UP001169066">
    <property type="component" value="Unassembled WGS sequence"/>
</dbReference>
<proteinExistence type="predicted"/>
<feature type="non-terminal residue" evidence="1">
    <location>
        <position position="1"/>
    </location>
</feature>
<gene>
    <name evidence="1" type="ORF">PF327_11355</name>
</gene>
<accession>A0ABT7QUT7</accession>
<sequence>TPVVRQGQKSMGLGYYIDEKIAMLHNYSNILLYILKGKRMALNTKLLVSTSLMGLTFMFSGCADGTDGSTVLINTPTEVSVSASVLNFCDAGSNEELWTTDGTEAGTVLVKEIVPDIYGSRPREVTVAGGISFFSATDNGAASGVELWKSDGTEAGTVLVKDINPGTAGSDPQQLAAVNGILYFSA</sequence>
<dbReference type="InterPro" id="IPR030916">
    <property type="entry name" value="ELWxxDGT_rpt"/>
</dbReference>
<evidence type="ECO:0000313" key="2">
    <source>
        <dbReference type="Proteomes" id="UP001169066"/>
    </source>
</evidence>